<evidence type="ECO:0000313" key="3">
    <source>
        <dbReference type="Proteomes" id="UP000825935"/>
    </source>
</evidence>
<dbReference type="SUPFAM" id="SSF54427">
    <property type="entry name" value="NTF2-like"/>
    <property type="match status" value="1"/>
</dbReference>
<dbReference type="PANTHER" id="PTHR33698:SF3">
    <property type="entry name" value="OS09G0266000 PROTEIN"/>
    <property type="match status" value="1"/>
</dbReference>
<protein>
    <recommendedName>
        <fullName evidence="1">SnoaL-like domain-containing protein</fullName>
    </recommendedName>
</protein>
<gene>
    <name evidence="2" type="ORF">KP509_03G080200</name>
</gene>
<dbReference type="OMA" id="IDSWMEG"/>
<dbReference type="InterPro" id="IPR032710">
    <property type="entry name" value="NTF2-like_dom_sf"/>
</dbReference>
<accession>A0A8T2V1C0</accession>
<dbReference type="EMBL" id="CM035408">
    <property type="protein sequence ID" value="KAH7442281.1"/>
    <property type="molecule type" value="Genomic_DNA"/>
</dbReference>
<proteinExistence type="predicted"/>
<organism evidence="2 3">
    <name type="scientific">Ceratopteris richardii</name>
    <name type="common">Triangle waterfern</name>
    <dbReference type="NCBI Taxonomy" id="49495"/>
    <lineage>
        <taxon>Eukaryota</taxon>
        <taxon>Viridiplantae</taxon>
        <taxon>Streptophyta</taxon>
        <taxon>Embryophyta</taxon>
        <taxon>Tracheophyta</taxon>
        <taxon>Polypodiopsida</taxon>
        <taxon>Polypodiidae</taxon>
        <taxon>Polypodiales</taxon>
        <taxon>Pteridineae</taxon>
        <taxon>Pteridaceae</taxon>
        <taxon>Parkerioideae</taxon>
        <taxon>Ceratopteris</taxon>
    </lineage>
</organism>
<comment type="caution">
    <text evidence="2">The sequence shown here is derived from an EMBL/GenBank/DDBJ whole genome shotgun (WGS) entry which is preliminary data.</text>
</comment>
<keyword evidence="3" id="KW-1185">Reference proteome</keyword>
<evidence type="ECO:0000259" key="1">
    <source>
        <dbReference type="Pfam" id="PF12680"/>
    </source>
</evidence>
<reference evidence="2" key="1">
    <citation type="submission" date="2021-08" db="EMBL/GenBank/DDBJ databases">
        <title>WGS assembly of Ceratopteris richardii.</title>
        <authorList>
            <person name="Marchant D.B."/>
            <person name="Chen G."/>
            <person name="Jenkins J."/>
            <person name="Shu S."/>
            <person name="Leebens-Mack J."/>
            <person name="Grimwood J."/>
            <person name="Schmutz J."/>
            <person name="Soltis P."/>
            <person name="Soltis D."/>
            <person name="Chen Z.-H."/>
        </authorList>
    </citation>
    <scope>NUCLEOTIDE SEQUENCE</scope>
    <source>
        <strain evidence="2">Whitten #5841</strain>
        <tissue evidence="2">Leaf</tissue>
    </source>
</reference>
<dbReference type="OrthoDB" id="201750at2759"/>
<sequence>MATNRAKPQSPSEAVLEMYAAFNRADPATVAEIIAEDVVYEDLHIFEAPMRGRAEAMNFFNKFWENCGTKLHFIVDGITTNDPTCCGVMWHMEHKGSHFPYSKGCSFYKFENTNGKLKLVYGRDVMEPAKKHGLGGLGAIKGVLDQHES</sequence>
<dbReference type="PANTHER" id="PTHR33698">
    <property type="entry name" value="NUCLEAR TRANSPORT FACTOR 2 (NTF2)-LIKE PROTEIN"/>
    <property type="match status" value="1"/>
</dbReference>
<dbReference type="Gene3D" id="3.10.450.50">
    <property type="match status" value="1"/>
</dbReference>
<evidence type="ECO:0000313" key="2">
    <source>
        <dbReference type="EMBL" id="KAH7442281.1"/>
    </source>
</evidence>
<feature type="domain" description="SnoaL-like" evidence="1">
    <location>
        <begin position="15"/>
        <end position="117"/>
    </location>
</feature>
<dbReference type="Pfam" id="PF12680">
    <property type="entry name" value="SnoaL_2"/>
    <property type="match status" value="1"/>
</dbReference>
<dbReference type="InterPro" id="IPR037401">
    <property type="entry name" value="SnoaL-like"/>
</dbReference>
<dbReference type="AlphaFoldDB" id="A0A8T2V1C0"/>
<dbReference type="Proteomes" id="UP000825935">
    <property type="component" value="Chromosome 3"/>
</dbReference>
<name>A0A8T2V1C0_CERRI</name>